<evidence type="ECO:0000313" key="12">
    <source>
        <dbReference type="Proteomes" id="UP001233999"/>
    </source>
</evidence>
<dbReference type="Proteomes" id="UP001233999">
    <property type="component" value="Unassembled WGS sequence"/>
</dbReference>
<accession>A0AAD8AEZ8</accession>
<keyword evidence="3" id="KW-0235">DNA replication</keyword>
<dbReference type="GO" id="GO:0008270">
    <property type="term" value="F:zinc ion binding"/>
    <property type="evidence" value="ECO:0007669"/>
    <property type="project" value="UniProtKB-KW"/>
</dbReference>
<gene>
    <name evidence="11" type="ORF">L9F63_011665</name>
</gene>
<keyword evidence="6" id="KW-0862">Zinc</keyword>
<keyword evidence="7" id="KW-0238">DNA-binding</keyword>
<organism evidence="11 12">
    <name type="scientific">Diploptera punctata</name>
    <name type="common">Pacific beetle cockroach</name>
    <dbReference type="NCBI Taxonomy" id="6984"/>
    <lineage>
        <taxon>Eukaryota</taxon>
        <taxon>Metazoa</taxon>
        <taxon>Ecdysozoa</taxon>
        <taxon>Arthropoda</taxon>
        <taxon>Hexapoda</taxon>
        <taxon>Insecta</taxon>
        <taxon>Pterygota</taxon>
        <taxon>Neoptera</taxon>
        <taxon>Polyneoptera</taxon>
        <taxon>Dictyoptera</taxon>
        <taxon>Blattodea</taxon>
        <taxon>Blaberoidea</taxon>
        <taxon>Blaberidae</taxon>
        <taxon>Diplopterinae</taxon>
        <taxon>Diploptera</taxon>
    </lineage>
</organism>
<dbReference type="SUPFAM" id="SSF50249">
    <property type="entry name" value="Nucleic acid-binding proteins"/>
    <property type="match status" value="2"/>
</dbReference>
<keyword evidence="12" id="KW-1185">Reference proteome</keyword>
<name>A0AAD8AEZ8_DIPPU</name>
<dbReference type="GO" id="GO:0006260">
    <property type="term" value="P:DNA replication"/>
    <property type="evidence" value="ECO:0007669"/>
    <property type="project" value="UniProtKB-KW"/>
</dbReference>
<evidence type="ECO:0000256" key="3">
    <source>
        <dbReference type="ARBA" id="ARBA00022705"/>
    </source>
</evidence>
<dbReference type="Gene3D" id="2.40.50.140">
    <property type="entry name" value="Nucleic acid-binding proteins"/>
    <property type="match status" value="2"/>
</dbReference>
<evidence type="ECO:0000259" key="9">
    <source>
        <dbReference type="Pfam" id="PF08646"/>
    </source>
</evidence>
<evidence type="ECO:0000313" key="11">
    <source>
        <dbReference type="EMBL" id="KAJ9597480.1"/>
    </source>
</evidence>
<dbReference type="PANTHER" id="PTHR47165">
    <property type="entry name" value="OS03G0429900 PROTEIN"/>
    <property type="match status" value="1"/>
</dbReference>
<evidence type="ECO:0000256" key="2">
    <source>
        <dbReference type="ARBA" id="ARBA00005690"/>
    </source>
</evidence>
<keyword evidence="8" id="KW-0539">Nucleus</keyword>
<dbReference type="Pfam" id="PF16900">
    <property type="entry name" value="REPA_OB_2"/>
    <property type="match status" value="1"/>
</dbReference>
<dbReference type="InterPro" id="IPR031657">
    <property type="entry name" value="REPA_OB_2"/>
</dbReference>
<protein>
    <recommendedName>
        <fullName evidence="13">Replication protein A subunit</fullName>
    </recommendedName>
</protein>
<feature type="domain" description="Replication protein A OB" evidence="10">
    <location>
        <begin position="29"/>
        <end position="127"/>
    </location>
</feature>
<dbReference type="GO" id="GO:0005634">
    <property type="term" value="C:nucleus"/>
    <property type="evidence" value="ECO:0007669"/>
    <property type="project" value="UniProtKB-SubCell"/>
</dbReference>
<keyword evidence="5" id="KW-0863">Zinc-finger</keyword>
<dbReference type="PANTHER" id="PTHR47165:SF4">
    <property type="entry name" value="OS03G0429900 PROTEIN"/>
    <property type="match status" value="1"/>
</dbReference>
<dbReference type="InterPro" id="IPR012340">
    <property type="entry name" value="NA-bd_OB-fold"/>
</dbReference>
<evidence type="ECO:0000256" key="1">
    <source>
        <dbReference type="ARBA" id="ARBA00004123"/>
    </source>
</evidence>
<keyword evidence="4" id="KW-0479">Metal-binding</keyword>
<dbReference type="InterPro" id="IPR047192">
    <property type="entry name" value="Euk_RPA1_DBD_C"/>
</dbReference>
<evidence type="ECO:0000259" key="10">
    <source>
        <dbReference type="Pfam" id="PF16900"/>
    </source>
</evidence>
<evidence type="ECO:0008006" key="13">
    <source>
        <dbReference type="Google" id="ProtNLM"/>
    </source>
</evidence>
<feature type="domain" description="Replication factor A C-terminal" evidence="9">
    <location>
        <begin position="186"/>
        <end position="243"/>
    </location>
</feature>
<dbReference type="EMBL" id="JASPKZ010001606">
    <property type="protein sequence ID" value="KAJ9597480.1"/>
    <property type="molecule type" value="Genomic_DNA"/>
</dbReference>
<evidence type="ECO:0000256" key="7">
    <source>
        <dbReference type="ARBA" id="ARBA00023125"/>
    </source>
</evidence>
<sequence length="244" mass="26810">MTFTNDTQVVPCNEVNTDIPAMSFNFVPINKLADLETNAIVDVIGVCKSFGDVQNLTARTTNRELKKREITIVDESNTSVTLTLWGTEAVEFDGSLQPVLAVKNGRINEFGGGKSVSLLQSSVFQINPDIQEAHRLRGWFDNVGATQEHVSLSAMSTSSGAGGVGNLLTLREAKMNQLGCGDKPDYFSCIATVSMIRSENALYKACPTADCNKKVIDQNNGMYRCEKCNREYPNFKHRLLLSVM</sequence>
<dbReference type="InterPro" id="IPR013955">
    <property type="entry name" value="Rep_factor-A_C"/>
</dbReference>
<feature type="non-terminal residue" evidence="11">
    <location>
        <position position="1"/>
    </location>
</feature>
<proteinExistence type="inferred from homology"/>
<comment type="caution">
    <text evidence="11">The sequence shown here is derived from an EMBL/GenBank/DDBJ whole genome shotgun (WGS) entry which is preliminary data.</text>
</comment>
<evidence type="ECO:0000256" key="4">
    <source>
        <dbReference type="ARBA" id="ARBA00022723"/>
    </source>
</evidence>
<comment type="similarity">
    <text evidence="2">Belongs to the replication factor A protein 1 family.</text>
</comment>
<reference evidence="11" key="1">
    <citation type="journal article" date="2023" name="IScience">
        <title>Live-bearing cockroach genome reveals convergent evolutionary mechanisms linked to viviparity in insects and beyond.</title>
        <authorList>
            <person name="Fouks B."/>
            <person name="Harrison M.C."/>
            <person name="Mikhailova A.A."/>
            <person name="Marchal E."/>
            <person name="English S."/>
            <person name="Carruthers M."/>
            <person name="Jennings E.C."/>
            <person name="Chiamaka E.L."/>
            <person name="Frigard R.A."/>
            <person name="Pippel M."/>
            <person name="Attardo G.M."/>
            <person name="Benoit J.B."/>
            <person name="Bornberg-Bauer E."/>
            <person name="Tobe S.S."/>
        </authorList>
    </citation>
    <scope>NUCLEOTIDE SEQUENCE</scope>
    <source>
        <strain evidence="11">Stay&amp;Tobe</strain>
    </source>
</reference>
<dbReference type="CDD" id="cd04476">
    <property type="entry name" value="RPA1_DBD_C"/>
    <property type="match status" value="1"/>
</dbReference>
<comment type="subcellular location">
    <subcellularLocation>
        <location evidence="1">Nucleus</location>
    </subcellularLocation>
</comment>
<evidence type="ECO:0000256" key="5">
    <source>
        <dbReference type="ARBA" id="ARBA00022771"/>
    </source>
</evidence>
<evidence type="ECO:0000256" key="6">
    <source>
        <dbReference type="ARBA" id="ARBA00022833"/>
    </source>
</evidence>
<evidence type="ECO:0000256" key="8">
    <source>
        <dbReference type="ARBA" id="ARBA00023242"/>
    </source>
</evidence>
<dbReference type="FunFam" id="2.40.50.140:FF:000064">
    <property type="entry name" value="Replication protein A subunit"/>
    <property type="match status" value="1"/>
</dbReference>
<dbReference type="CDD" id="cd04475">
    <property type="entry name" value="RPA1_DBD_B"/>
    <property type="match status" value="1"/>
</dbReference>
<dbReference type="AlphaFoldDB" id="A0AAD8AEZ8"/>
<dbReference type="GO" id="GO:0003677">
    <property type="term" value="F:DNA binding"/>
    <property type="evidence" value="ECO:0007669"/>
    <property type="project" value="UniProtKB-KW"/>
</dbReference>
<reference evidence="11" key="2">
    <citation type="submission" date="2023-05" db="EMBL/GenBank/DDBJ databases">
        <authorList>
            <person name="Fouks B."/>
        </authorList>
    </citation>
    <scope>NUCLEOTIDE SEQUENCE</scope>
    <source>
        <strain evidence="11">Stay&amp;Tobe</strain>
        <tissue evidence="11">Testes</tissue>
    </source>
</reference>
<dbReference type="Pfam" id="PF08646">
    <property type="entry name" value="Rep_fac-A_C"/>
    <property type="match status" value="1"/>
</dbReference>